<dbReference type="PANTHER" id="PTHR13464:SF0">
    <property type="entry name" value="SAP30-BINDING PROTEIN"/>
    <property type="match status" value="1"/>
</dbReference>
<feature type="compositionally biased region" description="Polar residues" evidence="1">
    <location>
        <begin position="85"/>
        <end position="99"/>
    </location>
</feature>
<sequence length="314" mass="34479">MLGLGSYESSSEDESTKDTTVGVKSALAVDQKKQGDGLLEAKTLSKEPVEDTQNEATGPSIPSTEPVDDSTKPIVGPLPPADYTPQLSEETTQSDKPSSFISIGALRRDMTLPPFPNLDIPPSPPGSPNPEMNKKFEHFLSLKKQGAHFNEKLASSSSLKNPNLLQSLMKHAGLDERAQYGTSLPAEIWDVTSLPSWAYKDELSKSQQSIRRKLEEKKTDRDAIEFVSGSGNGTPASGRLKSSAAERVMAGLSREPSPLKLDQSKRNDQDKRQRRVDLEYRRHLPPIFLTVESPIGVADTLANWRGDMFALFVF</sequence>
<comment type="caution">
    <text evidence="2">The sequence shown here is derived from an EMBL/GenBank/DDBJ whole genome shotgun (WGS) entry which is preliminary data.</text>
</comment>
<keyword evidence="3" id="KW-1185">Reference proteome</keyword>
<dbReference type="PANTHER" id="PTHR13464">
    <property type="entry name" value="TRANSCRIPTIONAL REGULATOR PROTEIN HCNGP"/>
    <property type="match status" value="1"/>
</dbReference>
<protein>
    <recommendedName>
        <fullName evidence="4">HCNGP-like protein</fullName>
    </recommendedName>
</protein>
<evidence type="ECO:0008006" key="4">
    <source>
        <dbReference type="Google" id="ProtNLM"/>
    </source>
</evidence>
<feature type="compositionally biased region" description="Pro residues" evidence="1">
    <location>
        <begin position="113"/>
        <end position="128"/>
    </location>
</feature>
<dbReference type="EMBL" id="ACYE01000192">
    <property type="protein sequence ID" value="EFE41511.1"/>
    <property type="molecule type" value="Genomic_DNA"/>
</dbReference>
<proteinExistence type="predicted"/>
<dbReference type="AlphaFoldDB" id="D4D9E1"/>
<dbReference type="HOGENOM" id="CLU_064352_1_1_1"/>
<dbReference type="InterPro" id="IPR012479">
    <property type="entry name" value="SAP30BP"/>
</dbReference>
<dbReference type="GO" id="GO:0005634">
    <property type="term" value="C:nucleus"/>
    <property type="evidence" value="ECO:0007669"/>
    <property type="project" value="TreeGrafter"/>
</dbReference>
<evidence type="ECO:0000313" key="3">
    <source>
        <dbReference type="Proteomes" id="UP000008383"/>
    </source>
</evidence>
<dbReference type="Proteomes" id="UP000008383">
    <property type="component" value="Unassembled WGS sequence"/>
</dbReference>
<feature type="compositionally biased region" description="Basic and acidic residues" evidence="1">
    <location>
        <begin position="262"/>
        <end position="276"/>
    </location>
</feature>
<feature type="region of interest" description="Disordered" evidence="1">
    <location>
        <begin position="112"/>
        <end position="133"/>
    </location>
</feature>
<dbReference type="RefSeq" id="XP_003022129.1">
    <property type="nucleotide sequence ID" value="XM_003022083.1"/>
</dbReference>
<feature type="region of interest" description="Disordered" evidence="1">
    <location>
        <begin position="1"/>
        <end position="99"/>
    </location>
</feature>
<feature type="compositionally biased region" description="Polar residues" evidence="1">
    <location>
        <begin position="54"/>
        <end position="63"/>
    </location>
</feature>
<feature type="region of interest" description="Disordered" evidence="1">
    <location>
        <begin position="223"/>
        <end position="276"/>
    </location>
</feature>
<evidence type="ECO:0000313" key="2">
    <source>
        <dbReference type="EMBL" id="EFE41511.1"/>
    </source>
</evidence>
<gene>
    <name evidence="2" type="ORF">TRV_03732</name>
</gene>
<dbReference type="Pfam" id="PF07818">
    <property type="entry name" value="HCNGP"/>
    <property type="match status" value="1"/>
</dbReference>
<accession>D4D9E1</accession>
<dbReference type="GO" id="GO:0006355">
    <property type="term" value="P:regulation of DNA-templated transcription"/>
    <property type="evidence" value="ECO:0007669"/>
    <property type="project" value="InterPro"/>
</dbReference>
<dbReference type="KEGG" id="tve:TRV_03732"/>
<name>D4D9E1_TRIVH</name>
<organism evidence="2 3">
    <name type="scientific">Trichophyton verrucosum (strain HKI 0517)</name>
    <dbReference type="NCBI Taxonomy" id="663202"/>
    <lineage>
        <taxon>Eukaryota</taxon>
        <taxon>Fungi</taxon>
        <taxon>Dikarya</taxon>
        <taxon>Ascomycota</taxon>
        <taxon>Pezizomycotina</taxon>
        <taxon>Eurotiomycetes</taxon>
        <taxon>Eurotiomycetidae</taxon>
        <taxon>Onygenales</taxon>
        <taxon>Arthrodermataceae</taxon>
        <taxon>Trichophyton</taxon>
    </lineage>
</organism>
<evidence type="ECO:0000256" key="1">
    <source>
        <dbReference type="SAM" id="MobiDB-lite"/>
    </source>
</evidence>
<dbReference type="OrthoDB" id="1714508at2759"/>
<reference evidence="3" key="1">
    <citation type="journal article" date="2011" name="Genome Biol.">
        <title>Comparative and functional genomics provide insights into the pathogenicity of dermatophytic fungi.</title>
        <authorList>
            <person name="Burmester A."/>
            <person name="Shelest E."/>
            <person name="Gloeckner G."/>
            <person name="Heddergott C."/>
            <person name="Schindler S."/>
            <person name="Staib P."/>
            <person name="Heidel A."/>
            <person name="Felder M."/>
            <person name="Petzold A."/>
            <person name="Szafranski K."/>
            <person name="Feuermann M."/>
            <person name="Pedruzzi I."/>
            <person name="Priebe S."/>
            <person name="Groth M."/>
            <person name="Winkler R."/>
            <person name="Li W."/>
            <person name="Kniemeyer O."/>
            <person name="Schroeckh V."/>
            <person name="Hertweck C."/>
            <person name="Hube B."/>
            <person name="White T.C."/>
            <person name="Platzer M."/>
            <person name="Guthke R."/>
            <person name="Heitman J."/>
            <person name="Woestemeyer J."/>
            <person name="Zipfel P.F."/>
            <person name="Monod M."/>
            <person name="Brakhage A.A."/>
        </authorList>
    </citation>
    <scope>NUCLEOTIDE SEQUENCE [LARGE SCALE GENOMIC DNA]</scope>
    <source>
        <strain evidence="3">HKI 0517</strain>
    </source>
</reference>
<dbReference type="GeneID" id="9579026"/>